<dbReference type="Proteomes" id="UP000224006">
    <property type="component" value="Chromosome V"/>
</dbReference>
<dbReference type="GO" id="GO:0016020">
    <property type="term" value="C:membrane"/>
    <property type="evidence" value="ECO:0007669"/>
    <property type="project" value="InterPro"/>
</dbReference>
<keyword evidence="3" id="KW-1185">Reference proteome</keyword>
<dbReference type="InterPro" id="IPR036755">
    <property type="entry name" value="SRS_dom_sf"/>
</dbReference>
<evidence type="ECO:0000259" key="1">
    <source>
        <dbReference type="Pfam" id="PF04092"/>
    </source>
</evidence>
<dbReference type="SUPFAM" id="SSF74877">
    <property type="entry name" value="Major surface antigen p30, SAG1"/>
    <property type="match status" value="3"/>
</dbReference>
<dbReference type="RefSeq" id="XP_029219276.1">
    <property type="nucleotide sequence ID" value="XM_029364568.1"/>
</dbReference>
<organism evidence="2 3">
    <name type="scientific">Besnoitia besnoiti</name>
    <name type="common">Apicomplexan protozoan</name>
    <dbReference type="NCBI Taxonomy" id="94643"/>
    <lineage>
        <taxon>Eukaryota</taxon>
        <taxon>Sar</taxon>
        <taxon>Alveolata</taxon>
        <taxon>Apicomplexa</taxon>
        <taxon>Conoidasida</taxon>
        <taxon>Coccidia</taxon>
        <taxon>Eucoccidiorida</taxon>
        <taxon>Eimeriorina</taxon>
        <taxon>Sarcocystidae</taxon>
        <taxon>Besnoitia</taxon>
    </lineage>
</organism>
<feature type="domain" description="SRS" evidence="1">
    <location>
        <begin position="364"/>
        <end position="452"/>
    </location>
</feature>
<comment type="caution">
    <text evidence="2">The sequence shown here is derived from an EMBL/GenBank/DDBJ whole genome shotgun (WGS) entry which is preliminary data.</text>
</comment>
<name>A0A2A9MI48_BESBE</name>
<dbReference type="OrthoDB" id="10407156at2759"/>
<dbReference type="VEuPathDB" id="ToxoDB:BESB_061540"/>
<feature type="domain" description="SRS" evidence="1">
    <location>
        <begin position="129"/>
        <end position="265"/>
    </location>
</feature>
<dbReference type="InterPro" id="IPR007226">
    <property type="entry name" value="SRS_dom"/>
</dbReference>
<accession>A0A2A9MI48</accession>
<gene>
    <name evidence="2" type="ORF">BESB_061540</name>
</gene>
<sequence>METTADTTAILSESTNTVVVECAKGFEFVPSDTGKVCTETEAHSLEDCEPQKRNPAAVSLISDFVTATPTPPVTLGWTRNNEKHSLTIPEANFPLVDRKFFVGCRPSEKDESCVVKISMSARKTLLKENVLTCSYGAESNQPVPKTTLDSTNNSLTVVCGTYGTMPLTAGVPTIYLCKDPETDVCTTVEDVTEVFPGFSKAWWTKQDGQENAAKLTIPKDGFPVEPKTIMFGCSLQVQPPPQKDAPKEDGLDATVLPTCKVKVTVAASASSFSSTGFSVGVFLSSVAPLVVASRPASATVLGMRKPVARDPPAGRDTSGIQDLDHGSCEKRRSGLLLGERRPEGTQVGGHEQGHHAAYGVHNSQVPDVTVDSTNNSAPLLCGSGGTVPLTDGIPTVYYCKDPSTEACDKIGDITEILPGFSRKWWPTAENRESAKFTTPAGGFPRESKTILSSSCLAPATPKELVSGLRFHLLALWVKGLRY</sequence>
<dbReference type="InterPro" id="IPR028352">
    <property type="entry name" value="Surface_antig_SAG1"/>
</dbReference>
<dbReference type="Gene3D" id="2.60.40.1320">
    <property type="entry name" value="SRS domain"/>
    <property type="match status" value="3"/>
</dbReference>
<dbReference type="AlphaFoldDB" id="A0A2A9MI48"/>
<feature type="domain" description="SRS" evidence="1">
    <location>
        <begin position="5"/>
        <end position="117"/>
    </location>
</feature>
<dbReference type="PRINTS" id="PR01801">
    <property type="entry name" value="SURFCEANTIGN"/>
</dbReference>
<dbReference type="EMBL" id="NWUJ01000005">
    <property type="protein sequence ID" value="PFH35267.1"/>
    <property type="molecule type" value="Genomic_DNA"/>
</dbReference>
<dbReference type="GeneID" id="40311082"/>
<protein>
    <submittedName>
        <fullName evidence="2">SAG-related sequence</fullName>
    </submittedName>
</protein>
<reference evidence="2 3" key="1">
    <citation type="submission" date="2017-09" db="EMBL/GenBank/DDBJ databases">
        <title>Genome sequencing of Besnoitia besnoiti strain Bb-Ger1.</title>
        <authorList>
            <person name="Schares G."/>
            <person name="Venepally P."/>
            <person name="Lorenzi H.A."/>
        </authorList>
    </citation>
    <scope>NUCLEOTIDE SEQUENCE [LARGE SCALE GENOMIC DNA]</scope>
    <source>
        <strain evidence="2 3">Bb-Ger1</strain>
    </source>
</reference>
<dbReference type="KEGG" id="bbes:BESB_061540"/>
<dbReference type="Pfam" id="PF04092">
    <property type="entry name" value="SAG"/>
    <property type="match status" value="3"/>
</dbReference>
<proteinExistence type="predicted"/>
<evidence type="ECO:0000313" key="3">
    <source>
        <dbReference type="Proteomes" id="UP000224006"/>
    </source>
</evidence>
<evidence type="ECO:0000313" key="2">
    <source>
        <dbReference type="EMBL" id="PFH35267.1"/>
    </source>
</evidence>